<dbReference type="Ensembl" id="ENSSSCT00070015052.1">
    <property type="protein sequence ID" value="ENSSSCP00070012453.1"/>
    <property type="gene ID" value="ENSSSCG00070007774.1"/>
</dbReference>
<dbReference type="PANTHER" id="PTHR15288:SF2">
    <property type="entry name" value="DENN DOMAIN-CONTAINING PROTEIN 2D"/>
    <property type="match status" value="1"/>
</dbReference>
<dbReference type="InterPro" id="IPR043153">
    <property type="entry name" value="DENN_C"/>
</dbReference>
<dbReference type="Pfam" id="PF03455">
    <property type="entry name" value="dDENN"/>
    <property type="match status" value="1"/>
</dbReference>
<dbReference type="Ensembl" id="ENSSSCT00040031572.1">
    <property type="protein sequence ID" value="ENSSSCP00040013121.1"/>
    <property type="gene ID" value="ENSSSCG00040023579.1"/>
</dbReference>
<dbReference type="FunFam" id="3.40.50.11500:FF:000004">
    <property type="entry name" value="DENN domain-containing protein 2C isoform X1"/>
    <property type="match status" value="1"/>
</dbReference>
<dbReference type="PROSITE" id="PS50211">
    <property type="entry name" value="DENN"/>
    <property type="match status" value="1"/>
</dbReference>
<evidence type="ECO:0000256" key="1">
    <source>
        <dbReference type="ARBA" id="ARBA00022658"/>
    </source>
</evidence>
<dbReference type="Pfam" id="PF03456">
    <property type="entry name" value="uDENN"/>
    <property type="match status" value="1"/>
</dbReference>
<proteinExistence type="predicted"/>
<dbReference type="Pfam" id="PF02141">
    <property type="entry name" value="DENN"/>
    <property type="match status" value="1"/>
</dbReference>
<dbReference type="Gene3D" id="3.30.450.200">
    <property type="match status" value="1"/>
</dbReference>
<evidence type="ECO:0000256" key="2">
    <source>
        <dbReference type="SAM" id="MobiDB-lite"/>
    </source>
</evidence>
<dbReference type="InterPro" id="IPR001194">
    <property type="entry name" value="cDENN_dom"/>
</dbReference>
<dbReference type="SMART" id="SM00801">
    <property type="entry name" value="dDENN"/>
    <property type="match status" value="1"/>
</dbReference>
<reference evidence="5" key="2">
    <citation type="submission" date="2025-05" db="UniProtKB">
        <authorList>
            <consortium name="Ensembl"/>
        </authorList>
    </citation>
    <scope>IDENTIFICATION</scope>
</reference>
<reference evidence="5 6" key="1">
    <citation type="submission" date="2017-08" db="EMBL/GenBank/DDBJ databases">
        <title>USMARCv1.0.</title>
        <authorList>
            <person name="Hannum G.I."/>
            <person name="Koren S."/>
            <person name="Schroeder S.G."/>
            <person name="Chin S.C."/>
            <person name="Nonneman D.J."/>
            <person name="Becker S.A."/>
            <person name="Rosen B.D."/>
            <person name="Bickhart D.M."/>
            <person name="Putnam N.H."/>
            <person name="Green R.E."/>
            <person name="Tuggle C.K."/>
            <person name="Liu H."/>
            <person name="Rohrer G.A."/>
            <person name="Warr A."/>
            <person name="Hall R."/>
            <person name="Kim K."/>
            <person name="Hume D.A."/>
            <person name="Talbot R."/>
            <person name="Chow W."/>
            <person name="Howe K."/>
            <person name="Schwartz A.S."/>
            <person name="Watson M."/>
            <person name="Archibald A.L."/>
            <person name="Phillippy A.M."/>
            <person name="Smith T.P.L."/>
        </authorList>
    </citation>
    <scope>NUCLEOTIDE SEQUENCE [LARGE SCALE GENOMIC DNA]</scope>
</reference>
<dbReference type="GO" id="GO:0005085">
    <property type="term" value="F:guanyl-nucleotide exchange factor activity"/>
    <property type="evidence" value="ECO:0007669"/>
    <property type="project" value="UniProtKB-KW"/>
</dbReference>
<dbReference type="PANTHER" id="PTHR15288">
    <property type="entry name" value="DENN DOMAIN-CONTAINING PROTEIN 2"/>
    <property type="match status" value="1"/>
</dbReference>
<dbReference type="Gene3D" id="3.40.50.11500">
    <property type="match status" value="1"/>
</dbReference>
<feature type="region of interest" description="Disordered" evidence="2">
    <location>
        <begin position="207"/>
        <end position="227"/>
    </location>
</feature>
<dbReference type="InterPro" id="IPR005113">
    <property type="entry name" value="uDENN_dom"/>
</dbReference>
<dbReference type="FunFam" id="3.30.450.200:FF:000001">
    <property type="entry name" value="DENN domain-containing protein 2A isoform X1"/>
    <property type="match status" value="1"/>
</dbReference>
<dbReference type="Proteomes" id="UP000694571">
    <property type="component" value="Unplaced"/>
</dbReference>
<dbReference type="InterPro" id="IPR005112">
    <property type="entry name" value="dDENN_dom"/>
</dbReference>
<dbReference type="InterPro" id="IPR051942">
    <property type="entry name" value="DENN_domain_containing_2"/>
</dbReference>
<organism evidence="5 6">
    <name type="scientific">Sus scrofa</name>
    <name type="common">Pig</name>
    <dbReference type="NCBI Taxonomy" id="9823"/>
    <lineage>
        <taxon>Eukaryota</taxon>
        <taxon>Metazoa</taxon>
        <taxon>Chordata</taxon>
        <taxon>Craniata</taxon>
        <taxon>Vertebrata</taxon>
        <taxon>Euteleostomi</taxon>
        <taxon>Mammalia</taxon>
        <taxon>Eutheria</taxon>
        <taxon>Laurasiatheria</taxon>
        <taxon>Artiodactyla</taxon>
        <taxon>Suina</taxon>
        <taxon>Suidae</taxon>
        <taxon>Sus</taxon>
    </lineage>
</organism>
<evidence type="ECO:0000313" key="4">
    <source>
        <dbReference type="Ensembl" id="ENSSSCP00040013121.1"/>
    </source>
</evidence>
<evidence type="ECO:0000313" key="6">
    <source>
        <dbReference type="Proteomes" id="UP000314985"/>
    </source>
</evidence>
<gene>
    <name evidence="4" type="primary">DENND2D</name>
</gene>
<dbReference type="SMART" id="SM00800">
    <property type="entry name" value="uDENN"/>
    <property type="match status" value="1"/>
</dbReference>
<dbReference type="SMART" id="SM00799">
    <property type="entry name" value="DENN"/>
    <property type="match status" value="1"/>
</dbReference>
<dbReference type="Proteomes" id="UP000694722">
    <property type="component" value="Unplaced"/>
</dbReference>
<protein>
    <submittedName>
        <fullName evidence="5">DENN domain containing 2D</fullName>
    </submittedName>
</protein>
<dbReference type="Proteomes" id="UP000314985">
    <property type="component" value="Chromosome 4"/>
</dbReference>
<evidence type="ECO:0000313" key="5">
    <source>
        <dbReference type="Ensembl" id="ENSSSCP00070012453.1"/>
    </source>
</evidence>
<evidence type="ECO:0000259" key="3">
    <source>
        <dbReference type="PROSITE" id="PS50211"/>
    </source>
</evidence>
<dbReference type="AlphaFoldDB" id="A0A8D0JCJ5"/>
<keyword evidence="1" id="KW-0344">Guanine-nucleotide releasing factor</keyword>
<accession>A0A8D0JCJ5</accession>
<dbReference type="Ensembl" id="ENSSSCT00050073802.1">
    <property type="protein sequence ID" value="ENSSSCP00050031794.1"/>
    <property type="gene ID" value="ENSSSCG00050054130.1"/>
</dbReference>
<feature type="domain" description="UDENN" evidence="3">
    <location>
        <begin position="246"/>
        <end position="636"/>
    </location>
</feature>
<name>A0A8D0JCJ5_PIG</name>
<dbReference type="InterPro" id="IPR037516">
    <property type="entry name" value="Tripartite_DENN"/>
</dbReference>
<sequence>MPYAPQKMDRQAVARLLGRFGQWLPRHGAGLDWMAHFLFFQGGSCFHERLLFLPFIARPPPASPCDWAGRFPLLVFRAGHALSGGWCGHSHVALGLFGCLESKCTQSMPFFKWTESLLPPGLWPPMVASLVCCLGFRITGFFPPLGSSWFLISQAGSERAHLVLSPGPEARGRLRGPPRWQGGLEVRKLPGASQPALGAGISEIPMGPGLSVSGSPQDHLGEGVKEPERTQEHCLPNFAGGQHFFEYLLVVSLKKKHSGPDYEPTITYQFPKRENLLRGQQEEEERLLGAIPLFCFPDGNEWAPLTEYPRETFSFVLTNVDGSRKIGYCRRLLPAGRGPRLPKVYCIISCIGCFGLFSKILDEVEKRHQISVAVIYPFMQGLREAAFPAPGKTVTLKSFIPDSGTEFISLTRPLDSHLEHVDFSSLLHCLSFEQILQIFASAVLERRIIFLAEGLSTLSQCIHAAAALLYPFSWAHTYIPVVPESLLDTVCCPTPFMVGVQMRFREKVMESPMEEVLLVDLCEGTFLMSVGDEKHILPPKLQDDILDSLGHKIKELQTSEQINEHVSGPFVQFFVKTVGHYASYIKREANGQGHFQERAFYKALPSKANRRFVKKFVKTQLFSLFIQEAEKSKNPPAGYFQKKILEYEEQKKQKKSKEKTVK</sequence>